<evidence type="ECO:0000256" key="2">
    <source>
        <dbReference type="SAM" id="SignalP"/>
    </source>
</evidence>
<dbReference type="AlphaFoldDB" id="A0A9X0DAI9"/>
<protein>
    <submittedName>
        <fullName evidence="3">Uncharacterized protein</fullName>
    </submittedName>
</protein>
<accession>A0A9X0DAI9</accession>
<gene>
    <name evidence="3" type="ORF">OS493_006390</name>
</gene>
<dbReference type="EMBL" id="MU825398">
    <property type="protein sequence ID" value="KAJ7393417.1"/>
    <property type="molecule type" value="Genomic_DNA"/>
</dbReference>
<feature type="compositionally biased region" description="Polar residues" evidence="1">
    <location>
        <begin position="49"/>
        <end position="58"/>
    </location>
</feature>
<keyword evidence="2" id="KW-0732">Signal</keyword>
<organism evidence="3 4">
    <name type="scientific">Desmophyllum pertusum</name>
    <dbReference type="NCBI Taxonomy" id="174260"/>
    <lineage>
        <taxon>Eukaryota</taxon>
        <taxon>Metazoa</taxon>
        <taxon>Cnidaria</taxon>
        <taxon>Anthozoa</taxon>
        <taxon>Hexacorallia</taxon>
        <taxon>Scleractinia</taxon>
        <taxon>Caryophylliina</taxon>
        <taxon>Caryophylliidae</taxon>
        <taxon>Desmophyllum</taxon>
    </lineage>
</organism>
<proteinExistence type="predicted"/>
<feature type="chain" id="PRO_5040756057" evidence="2">
    <location>
        <begin position="24"/>
        <end position="152"/>
    </location>
</feature>
<comment type="caution">
    <text evidence="3">The sequence shown here is derived from an EMBL/GenBank/DDBJ whole genome shotgun (WGS) entry which is preliminary data.</text>
</comment>
<evidence type="ECO:0000313" key="3">
    <source>
        <dbReference type="EMBL" id="KAJ7393417.1"/>
    </source>
</evidence>
<feature type="compositionally biased region" description="Acidic residues" evidence="1">
    <location>
        <begin position="26"/>
        <end position="48"/>
    </location>
</feature>
<evidence type="ECO:0000256" key="1">
    <source>
        <dbReference type="SAM" id="MobiDB-lite"/>
    </source>
</evidence>
<sequence>MARLFVYLLLSFFILAFTNDVNAQDDSGEVDDDSGEGEDDSGEGEVDDFNSQANNPSCVSGEMKVGEQVKGIVRVSELSEGDVITGIVGAERDLAWCKVVAVFPAAGGKNMITHDGFTADHMVVDHTVHPTVKSERCAWVPCTRLLPTVMPL</sequence>
<name>A0A9X0DAI9_9CNID</name>
<evidence type="ECO:0000313" key="4">
    <source>
        <dbReference type="Proteomes" id="UP001163046"/>
    </source>
</evidence>
<dbReference type="Proteomes" id="UP001163046">
    <property type="component" value="Unassembled WGS sequence"/>
</dbReference>
<reference evidence="3" key="1">
    <citation type="submission" date="2023-01" db="EMBL/GenBank/DDBJ databases">
        <title>Genome assembly of the deep-sea coral Lophelia pertusa.</title>
        <authorList>
            <person name="Herrera S."/>
            <person name="Cordes E."/>
        </authorList>
    </citation>
    <scope>NUCLEOTIDE SEQUENCE</scope>
    <source>
        <strain evidence="3">USNM1676648</strain>
        <tissue evidence="3">Polyp</tissue>
    </source>
</reference>
<feature type="signal peptide" evidence="2">
    <location>
        <begin position="1"/>
        <end position="23"/>
    </location>
</feature>
<feature type="region of interest" description="Disordered" evidence="1">
    <location>
        <begin position="25"/>
        <end position="60"/>
    </location>
</feature>
<keyword evidence="4" id="KW-1185">Reference proteome</keyword>